<dbReference type="AlphaFoldDB" id="A0A510L735"/>
<protein>
    <submittedName>
        <fullName evidence="1">Uncharacterized protein</fullName>
    </submittedName>
</protein>
<name>A0A510L735_9FUSO</name>
<dbReference type="KEGG" id="lhg:JMUB5056_0782"/>
<evidence type="ECO:0000313" key="1">
    <source>
        <dbReference type="EMBL" id="BBM59199.1"/>
    </source>
</evidence>
<sequence>MKKILFFLFLSSLCFSNTCNWVSEPNQTLKKYIGVIKKHNLISKVYCDNNDTLMAYWRSNDENDIDIGLMLNDINAKSLSLDEAVNAFNTFVKKVGIFDEVKLNRRKEDLIPENVNIRLYMYNPDYEDTYMLYKIVYNFTNDTTSYYYNEKYFSHYAGFIDEVRKMENLYPTNDIIY</sequence>
<dbReference type="EMBL" id="AP019846">
    <property type="protein sequence ID" value="BBM59199.1"/>
    <property type="molecule type" value="Genomic_DNA"/>
</dbReference>
<evidence type="ECO:0000313" key="2">
    <source>
        <dbReference type="Proteomes" id="UP000321561"/>
    </source>
</evidence>
<reference evidence="1 2" key="1">
    <citation type="submission" date="2019-07" db="EMBL/GenBank/DDBJ databases">
        <title>Complete Genome Sequence of Leptotrichia hongkongensis Strain JMUB5056.</title>
        <authorList>
            <person name="Watanabe S."/>
            <person name="Cui L."/>
        </authorList>
    </citation>
    <scope>NUCLEOTIDE SEQUENCE [LARGE SCALE GENOMIC DNA]</scope>
    <source>
        <strain evidence="1 2">JMUB5056</strain>
    </source>
</reference>
<proteinExistence type="predicted"/>
<gene>
    <name evidence="1" type="ORF">JMUB5056_0782</name>
</gene>
<dbReference type="RefSeq" id="WP_147005283.1">
    <property type="nucleotide sequence ID" value="NZ_AP019846.1"/>
</dbReference>
<dbReference type="Proteomes" id="UP000321561">
    <property type="component" value="Chromosome"/>
</dbReference>
<accession>A0A510L735</accession>
<organism evidence="1 2">
    <name type="scientific">Leptotrichia hongkongensis</name>
    <dbReference type="NCBI Taxonomy" id="554406"/>
    <lineage>
        <taxon>Bacteria</taxon>
        <taxon>Fusobacteriati</taxon>
        <taxon>Fusobacteriota</taxon>
        <taxon>Fusobacteriia</taxon>
        <taxon>Fusobacteriales</taxon>
        <taxon>Leptotrichiaceae</taxon>
        <taxon>Leptotrichia</taxon>
    </lineage>
</organism>